<sequence length="161" mass="18308">MEATTRVFRDGAPEITDTDPTPFGGSYDDAHRFGEICLDLKPAGKDAYIYYRVLSGLSHASPRVADLYFAPDSPDAGIPAFRPTPDQSFPTDVLAFFTAASMVWSARAYSYLITNTQYRNFLRRSARQLEINDELQLSERYWERHAKNEAKRRAEKSVNDD</sequence>
<feature type="region of interest" description="Disordered" evidence="1">
    <location>
        <begin position="1"/>
        <end position="23"/>
    </location>
</feature>
<dbReference type="EMBL" id="BJNQ01000032">
    <property type="protein sequence ID" value="GEC76965.1"/>
    <property type="molecule type" value="Genomic_DNA"/>
</dbReference>
<dbReference type="AlphaFoldDB" id="A0A4Y4B8M3"/>
<comment type="caution">
    <text evidence="2">The sequence shown here is derived from an EMBL/GenBank/DDBJ whole genome shotgun (WGS) entry which is preliminary data.</text>
</comment>
<gene>
    <name evidence="2" type="ORF">MLI01_31100</name>
</gene>
<name>A0A4Y4B8M3_MICMQ</name>
<dbReference type="Proteomes" id="UP000317410">
    <property type="component" value="Unassembled WGS sequence"/>
</dbReference>
<evidence type="ECO:0000256" key="1">
    <source>
        <dbReference type="SAM" id="MobiDB-lite"/>
    </source>
</evidence>
<protein>
    <submittedName>
        <fullName evidence="2">Uncharacterized protein</fullName>
    </submittedName>
</protein>
<proteinExistence type="predicted"/>
<evidence type="ECO:0000313" key="2">
    <source>
        <dbReference type="EMBL" id="GEC76965.1"/>
    </source>
</evidence>
<accession>A0A4Y4B8M3</accession>
<organism evidence="2 3">
    <name type="scientific">Microbacterium maritypicum</name>
    <name type="common">Microbacterium liquefaciens</name>
    <dbReference type="NCBI Taxonomy" id="33918"/>
    <lineage>
        <taxon>Bacteria</taxon>
        <taxon>Bacillati</taxon>
        <taxon>Actinomycetota</taxon>
        <taxon>Actinomycetes</taxon>
        <taxon>Micrococcales</taxon>
        <taxon>Microbacteriaceae</taxon>
        <taxon>Microbacterium</taxon>
    </lineage>
</organism>
<reference evidence="2 3" key="1">
    <citation type="submission" date="2019-06" db="EMBL/GenBank/DDBJ databases">
        <title>Whole genome shotgun sequence of Microbacterium liquefaciens NBRC 15037.</title>
        <authorList>
            <person name="Hosoyama A."/>
            <person name="Uohara A."/>
            <person name="Ohji S."/>
            <person name="Ichikawa N."/>
        </authorList>
    </citation>
    <scope>NUCLEOTIDE SEQUENCE [LARGE SCALE GENOMIC DNA]</scope>
    <source>
        <strain evidence="2 3">NBRC 15037</strain>
    </source>
</reference>
<evidence type="ECO:0000313" key="3">
    <source>
        <dbReference type="Proteomes" id="UP000317410"/>
    </source>
</evidence>